<reference evidence="3" key="2">
    <citation type="submission" date="2020-05" db="UniProtKB">
        <authorList>
            <consortium name="EnsemblMetazoa"/>
        </authorList>
    </citation>
    <scope>IDENTIFICATION</scope>
    <source>
        <strain evidence="3">WRAIR2</strain>
    </source>
</reference>
<evidence type="ECO:0000256" key="1">
    <source>
        <dbReference type="SAM" id="MobiDB-lite"/>
    </source>
</evidence>
<evidence type="ECO:0000313" key="4">
    <source>
        <dbReference type="Proteomes" id="UP000075884"/>
    </source>
</evidence>
<reference evidence="4" key="1">
    <citation type="submission" date="2013-03" db="EMBL/GenBank/DDBJ databases">
        <title>The Genome Sequence of Anopheles dirus WRAIR2.</title>
        <authorList>
            <consortium name="The Broad Institute Genomics Platform"/>
            <person name="Neafsey D.E."/>
            <person name="Walton C."/>
            <person name="Walker B."/>
            <person name="Young S.K."/>
            <person name="Zeng Q."/>
            <person name="Gargeya S."/>
            <person name="Fitzgerald M."/>
            <person name="Haas B."/>
            <person name="Abouelleil A."/>
            <person name="Allen A.W."/>
            <person name="Alvarado L."/>
            <person name="Arachchi H.M."/>
            <person name="Berlin A.M."/>
            <person name="Chapman S.B."/>
            <person name="Gainer-Dewar J."/>
            <person name="Goldberg J."/>
            <person name="Griggs A."/>
            <person name="Gujja S."/>
            <person name="Hansen M."/>
            <person name="Howarth C."/>
            <person name="Imamovic A."/>
            <person name="Ireland A."/>
            <person name="Larimer J."/>
            <person name="McCowan C."/>
            <person name="Murphy C."/>
            <person name="Pearson M."/>
            <person name="Poon T.W."/>
            <person name="Priest M."/>
            <person name="Roberts A."/>
            <person name="Saif S."/>
            <person name="Shea T."/>
            <person name="Sisk P."/>
            <person name="Sykes S."/>
            <person name="Wortman J."/>
            <person name="Nusbaum C."/>
            <person name="Birren B."/>
        </authorList>
    </citation>
    <scope>NUCLEOTIDE SEQUENCE [LARGE SCALE GENOMIC DNA]</scope>
    <source>
        <strain evidence="4">WRAIR2</strain>
    </source>
</reference>
<dbReference type="Proteomes" id="UP000075884">
    <property type="component" value="Unassembled WGS sequence"/>
</dbReference>
<feature type="compositionally biased region" description="Acidic residues" evidence="1">
    <location>
        <begin position="125"/>
        <end position="141"/>
    </location>
</feature>
<keyword evidence="2" id="KW-0732">Signal</keyword>
<accession>A0A182NRJ1</accession>
<protein>
    <submittedName>
        <fullName evidence="3">Uncharacterized protein</fullName>
    </submittedName>
</protein>
<organism evidence="3 4">
    <name type="scientific">Anopheles dirus</name>
    <dbReference type="NCBI Taxonomy" id="7168"/>
    <lineage>
        <taxon>Eukaryota</taxon>
        <taxon>Metazoa</taxon>
        <taxon>Ecdysozoa</taxon>
        <taxon>Arthropoda</taxon>
        <taxon>Hexapoda</taxon>
        <taxon>Insecta</taxon>
        <taxon>Pterygota</taxon>
        <taxon>Neoptera</taxon>
        <taxon>Endopterygota</taxon>
        <taxon>Diptera</taxon>
        <taxon>Nematocera</taxon>
        <taxon>Culicoidea</taxon>
        <taxon>Culicidae</taxon>
        <taxon>Anophelinae</taxon>
        <taxon>Anopheles</taxon>
    </lineage>
</organism>
<dbReference type="AlphaFoldDB" id="A0A182NRJ1"/>
<name>A0A182NRJ1_9DIPT</name>
<feature type="region of interest" description="Disordered" evidence="1">
    <location>
        <begin position="205"/>
        <end position="243"/>
    </location>
</feature>
<feature type="region of interest" description="Disordered" evidence="1">
    <location>
        <begin position="113"/>
        <end position="150"/>
    </location>
</feature>
<dbReference type="EnsemblMetazoa" id="ADIR010281-RA">
    <property type="protein sequence ID" value="ADIR010281-PA"/>
    <property type="gene ID" value="ADIR010281"/>
</dbReference>
<evidence type="ECO:0000256" key="2">
    <source>
        <dbReference type="SAM" id="SignalP"/>
    </source>
</evidence>
<feature type="compositionally biased region" description="Polar residues" evidence="1">
    <location>
        <begin position="214"/>
        <end position="223"/>
    </location>
</feature>
<proteinExistence type="predicted"/>
<dbReference type="VEuPathDB" id="VectorBase:ADIR010281"/>
<feature type="signal peptide" evidence="2">
    <location>
        <begin position="1"/>
        <end position="26"/>
    </location>
</feature>
<feature type="chain" id="PRO_5008130363" evidence="2">
    <location>
        <begin position="27"/>
        <end position="393"/>
    </location>
</feature>
<dbReference type="STRING" id="7168.A0A182NRJ1"/>
<evidence type="ECO:0000313" key="3">
    <source>
        <dbReference type="EnsemblMetazoa" id="ADIR010281-PA"/>
    </source>
</evidence>
<sequence length="393" mass="44216">MYCRSSKSTAWHLAWLCTVVVHLGSAAEIVSRNPAIPSVCMNGAYDEAGECVCNPGFSKYKGNCFLTTVTSTCPPGSIMWQGFCRPQATPPVQDVIPAKETFIVVPPLRVPLPTPPLTDPLDPTLTEEDDPEDEDDDDGEGELNMPPTKDHHLNISFRKIVNNYNVINNATMHNTRNINNVIVHFTRKKHNGAVRTVVIRNNETSVYDEEASDSPPSNTTISTGDDDGKCDEQEQSNDDATITTEATPAKDLPCCKIVSPRVCRKQEDEWVCFHRKQYVCSKVCTAEVMYLRPRRPHYRHPWLVMPPMQNYSANFNPCRWGQCLRTDCSGCLQGRVRCHPMCYTYDCQKDNSCHFIDHELICKGRSSKICSLLLLDEKTIDLTRTNKTAPAKQ</sequence>
<keyword evidence="4" id="KW-1185">Reference proteome</keyword>